<organism evidence="1 2">
    <name type="scientific">Vibrio tapetis subsp. tapetis</name>
    <dbReference type="NCBI Taxonomy" id="1671868"/>
    <lineage>
        <taxon>Bacteria</taxon>
        <taxon>Pseudomonadati</taxon>
        <taxon>Pseudomonadota</taxon>
        <taxon>Gammaproteobacteria</taxon>
        <taxon>Vibrionales</taxon>
        <taxon>Vibrionaceae</taxon>
        <taxon>Vibrio</taxon>
    </lineage>
</organism>
<dbReference type="InterPro" id="IPR048061">
    <property type="entry name" value="GmtX-like"/>
</dbReference>
<dbReference type="NCBIfam" id="NF040692">
    <property type="entry name" value="recomb_assoc"/>
    <property type="match status" value="1"/>
</dbReference>
<accession>A0A2N8ZHI3</accession>
<evidence type="ECO:0000313" key="1">
    <source>
        <dbReference type="EMBL" id="SON51360.1"/>
    </source>
</evidence>
<evidence type="ECO:0000313" key="2">
    <source>
        <dbReference type="Proteomes" id="UP000235828"/>
    </source>
</evidence>
<dbReference type="Proteomes" id="UP000235828">
    <property type="component" value="Chromosome A"/>
</dbReference>
<dbReference type="AlphaFoldDB" id="A0A2N8ZHI3"/>
<gene>
    <name evidence="1" type="ORF">VTAP4600_A3413</name>
</gene>
<keyword evidence="2" id="KW-1185">Reference proteome</keyword>
<name>A0A2N8ZHI3_9VIBR</name>
<proteinExistence type="predicted"/>
<sequence>MNHLNDIKKVYETLLKEAKSKKAKQSLKIINQVCLEQLQTGQKNFSIINIGELSAKSLGPSTQAIRNKSGHLYHSLIKTYAETFKKEPTFNSRLNEHSWVNDIESPSARWLVRDLIADKSKLIAEVNQLKVDLLNAEVPVQVFDTAPLHSELNQLSNTITLTSSEANALKSSIDPKYLDMKGLKTGEFGEILDMNDFVIFKPGFFSAIEKTLKLNNSEEN</sequence>
<reference evidence="1 2" key="1">
    <citation type="submission" date="2017-10" db="EMBL/GenBank/DDBJ databases">
        <authorList>
            <person name="Banno H."/>
            <person name="Chua N.-H."/>
        </authorList>
    </citation>
    <scope>NUCLEOTIDE SEQUENCE [LARGE SCALE GENOMIC DNA]</scope>
    <source>
        <strain evidence="1">Vibrio tapetis CECT4600</strain>
    </source>
</reference>
<protein>
    <submittedName>
        <fullName evidence="1">Uncharacterized protein</fullName>
    </submittedName>
</protein>
<dbReference type="EMBL" id="LT960611">
    <property type="protein sequence ID" value="SON51360.1"/>
    <property type="molecule type" value="Genomic_DNA"/>
</dbReference>
<dbReference type="KEGG" id="vta:A3413"/>